<evidence type="ECO:0000313" key="4">
    <source>
        <dbReference type="EMBL" id="SEE78553.1"/>
    </source>
</evidence>
<sequence>MKRVLITGASSGIGEATARLFAKQGYELVLASRSTARLDALVESVRSVGGIAHSIACDLSTPEGCERLVPEAMSLMGGIDALVNCAGATGAHSIESSTQEVQYLINLNLTAPILLMRDAIAAFKIQGHGTIVNVGSMAGEIGIRGTYSASKFGLRGVTDSVRREVAGDNINVSLVVPNRVLTSMSSGRGRGLVGAEVVARAIERGMHRTARRIVIPRSRRLQILVEAVCPWLIDLATNTRPTRKTLSQSDL</sequence>
<dbReference type="PROSITE" id="PS00061">
    <property type="entry name" value="ADH_SHORT"/>
    <property type="match status" value="1"/>
</dbReference>
<dbReference type="GO" id="GO:0016020">
    <property type="term" value="C:membrane"/>
    <property type="evidence" value="ECO:0007669"/>
    <property type="project" value="TreeGrafter"/>
</dbReference>
<dbReference type="SUPFAM" id="SSF51735">
    <property type="entry name" value="NAD(P)-binding Rossmann-fold domains"/>
    <property type="match status" value="1"/>
</dbReference>
<dbReference type="Pfam" id="PF00106">
    <property type="entry name" value="adh_short"/>
    <property type="match status" value="1"/>
</dbReference>
<evidence type="ECO:0000256" key="3">
    <source>
        <dbReference type="RuleBase" id="RU000363"/>
    </source>
</evidence>
<comment type="similarity">
    <text evidence="1 3">Belongs to the short-chain dehydrogenases/reductases (SDR) family.</text>
</comment>
<dbReference type="Gene3D" id="3.40.50.720">
    <property type="entry name" value="NAD(P)-binding Rossmann-like Domain"/>
    <property type="match status" value="1"/>
</dbReference>
<dbReference type="AlphaFoldDB" id="A0A1H5LNA8"/>
<reference evidence="4 5" key="1">
    <citation type="submission" date="2016-10" db="EMBL/GenBank/DDBJ databases">
        <authorList>
            <person name="de Groot N.N."/>
        </authorList>
    </citation>
    <scope>NUCLEOTIDE SEQUENCE [LARGE SCALE GENOMIC DNA]</scope>
    <source>
        <strain evidence="4 5">DSM 22274</strain>
    </source>
</reference>
<dbReference type="Proteomes" id="UP000182725">
    <property type="component" value="Unassembled WGS sequence"/>
</dbReference>
<evidence type="ECO:0000313" key="5">
    <source>
        <dbReference type="Proteomes" id="UP000182725"/>
    </source>
</evidence>
<keyword evidence="2" id="KW-0560">Oxidoreductase</keyword>
<dbReference type="PRINTS" id="PR00081">
    <property type="entry name" value="GDHRDH"/>
</dbReference>
<evidence type="ECO:0000256" key="1">
    <source>
        <dbReference type="ARBA" id="ARBA00006484"/>
    </source>
</evidence>
<dbReference type="PRINTS" id="PR00080">
    <property type="entry name" value="SDRFAMILY"/>
</dbReference>
<proteinExistence type="inferred from homology"/>
<dbReference type="PANTHER" id="PTHR44196:SF1">
    <property type="entry name" value="DEHYDROGENASE_REDUCTASE SDR FAMILY MEMBER 7B"/>
    <property type="match status" value="1"/>
</dbReference>
<dbReference type="PANTHER" id="PTHR44196">
    <property type="entry name" value="DEHYDROGENASE/REDUCTASE SDR FAMILY MEMBER 7B"/>
    <property type="match status" value="1"/>
</dbReference>
<protein>
    <submittedName>
        <fullName evidence="4">Short-chain dehydrogenase</fullName>
    </submittedName>
</protein>
<dbReference type="RefSeq" id="WP_074711860.1">
    <property type="nucleotide sequence ID" value="NZ_FNTV01000001.1"/>
</dbReference>
<dbReference type="CDD" id="cd05233">
    <property type="entry name" value="SDR_c"/>
    <property type="match status" value="1"/>
</dbReference>
<dbReference type="InterPro" id="IPR002347">
    <property type="entry name" value="SDR_fam"/>
</dbReference>
<dbReference type="InterPro" id="IPR036291">
    <property type="entry name" value="NAD(P)-bd_dom_sf"/>
</dbReference>
<dbReference type="GO" id="GO:0016491">
    <property type="term" value="F:oxidoreductase activity"/>
    <property type="evidence" value="ECO:0007669"/>
    <property type="project" value="UniProtKB-KW"/>
</dbReference>
<dbReference type="EMBL" id="FNTV01000001">
    <property type="protein sequence ID" value="SEE78553.1"/>
    <property type="molecule type" value="Genomic_DNA"/>
</dbReference>
<gene>
    <name evidence="4" type="ORF">SAMN04489740_2532</name>
</gene>
<organism evidence="4 5">
    <name type="scientific">Arthrobacter alpinus</name>
    <dbReference type="NCBI Taxonomy" id="656366"/>
    <lineage>
        <taxon>Bacteria</taxon>
        <taxon>Bacillati</taxon>
        <taxon>Actinomycetota</taxon>
        <taxon>Actinomycetes</taxon>
        <taxon>Micrococcales</taxon>
        <taxon>Micrococcaceae</taxon>
        <taxon>Arthrobacter</taxon>
    </lineage>
</organism>
<name>A0A1H5LNA8_9MICC</name>
<accession>A0A1H5LNA8</accession>
<evidence type="ECO:0000256" key="2">
    <source>
        <dbReference type="ARBA" id="ARBA00023002"/>
    </source>
</evidence>
<dbReference type="InterPro" id="IPR020904">
    <property type="entry name" value="Sc_DH/Rdtase_CS"/>
</dbReference>